<dbReference type="InterPro" id="IPR036951">
    <property type="entry name" value="ArAA_hydroxylase_sf"/>
</dbReference>
<keyword evidence="4" id="KW-0560">Oxidoreductase</keyword>
<dbReference type="InterPro" id="IPR001273">
    <property type="entry name" value="ArAA_hydroxylase"/>
</dbReference>
<comment type="cofactor">
    <cofactor evidence="1 7">
        <name>Fe(2+)</name>
        <dbReference type="ChEBI" id="CHEBI:29033"/>
    </cofactor>
</comment>
<protein>
    <submittedName>
        <fullName evidence="9">Phenylalanine 4-monooxygenase</fullName>
    </submittedName>
</protein>
<dbReference type="PRINTS" id="PR00372">
    <property type="entry name" value="FYWHYDRXLASE"/>
</dbReference>
<evidence type="ECO:0000256" key="6">
    <source>
        <dbReference type="ARBA" id="ARBA00023033"/>
    </source>
</evidence>
<dbReference type="PANTHER" id="PTHR11473:SF24">
    <property type="entry name" value="PHENYLALANINE-4-HYDROXYLASE"/>
    <property type="match status" value="1"/>
</dbReference>
<evidence type="ECO:0000313" key="10">
    <source>
        <dbReference type="Proteomes" id="UP000321793"/>
    </source>
</evidence>
<dbReference type="Gene3D" id="1.10.800.10">
    <property type="entry name" value="Aromatic amino acid hydroxylase"/>
    <property type="match status" value="1"/>
</dbReference>
<dbReference type="GO" id="GO:0009072">
    <property type="term" value="P:aromatic amino acid metabolic process"/>
    <property type="evidence" value="ECO:0007669"/>
    <property type="project" value="InterPro"/>
</dbReference>
<comment type="similarity">
    <text evidence="2">Belongs to the biopterin-dependent aromatic amino acid hydroxylase family.</text>
</comment>
<keyword evidence="6 9" id="KW-0503">Monooxygenase</keyword>
<dbReference type="Proteomes" id="UP000321793">
    <property type="component" value="Unassembled WGS sequence"/>
</dbReference>
<comment type="caution">
    <text evidence="9">The sequence shown here is derived from an EMBL/GenBank/DDBJ whole genome shotgun (WGS) entry which is preliminary data.</text>
</comment>
<dbReference type="NCBIfam" id="NF008877">
    <property type="entry name" value="PRK11913.1-2"/>
    <property type="match status" value="1"/>
</dbReference>
<keyword evidence="5 7" id="KW-0408">Iron</keyword>
<feature type="binding site" evidence="7">
    <location>
        <position position="162"/>
    </location>
    <ligand>
        <name>Fe cation</name>
        <dbReference type="ChEBI" id="CHEBI:24875"/>
    </ligand>
</feature>
<accession>A0A512T0N3</accession>
<dbReference type="AlphaFoldDB" id="A0A512T0N3"/>
<evidence type="ECO:0000256" key="4">
    <source>
        <dbReference type="ARBA" id="ARBA00023002"/>
    </source>
</evidence>
<reference evidence="9 10" key="1">
    <citation type="submission" date="2019-07" db="EMBL/GenBank/DDBJ databases">
        <title>Whole genome shotgun sequence of Knoellia locipacati NBRC 109775.</title>
        <authorList>
            <person name="Hosoyama A."/>
            <person name="Uohara A."/>
            <person name="Ohji S."/>
            <person name="Ichikawa N."/>
        </authorList>
    </citation>
    <scope>NUCLEOTIDE SEQUENCE [LARGE SCALE GENOMIC DNA]</scope>
    <source>
        <strain evidence="9 10">NBRC 109775</strain>
    </source>
</reference>
<dbReference type="SUPFAM" id="SSF56534">
    <property type="entry name" value="Aromatic aminoacid monoxygenases, catalytic and oligomerization domains"/>
    <property type="match status" value="1"/>
</dbReference>
<keyword evidence="3 7" id="KW-0479">Metal-binding</keyword>
<name>A0A512T0N3_9MICO</name>
<evidence type="ECO:0000256" key="1">
    <source>
        <dbReference type="ARBA" id="ARBA00001954"/>
    </source>
</evidence>
<keyword evidence="10" id="KW-1185">Reference proteome</keyword>
<dbReference type="OrthoDB" id="9780502at2"/>
<sequence>MFEEGQLYSPVTQHDDGTVEVHLSDNHPGRNDPAYVARRSEIAGAAMAWTRGEPIPHIDYTDAEHEIWRTVSHELTPKHEKYAHSEYLAAKHALRLPTEHVPQLHEVSELLEPITGWTYVAAPGLVPLRDFYGDLGARTFNSTQYLRHGSQPLYTPEPDIIHEVIGHGNQLASPRFARITEAAGQASLRLETEEAMKFVADVFWFSMEFGIMREHGEVKAYGAGILSSYGEMDEYAHMEHRDLDLVDMGTLNYDITAYQPVLFCADSLDQLEGVVGEFFETVDDDLAARLRAEAVERGLVSAPDA</sequence>
<gene>
    <name evidence="9" type="primary">phhA</name>
    <name evidence="9" type="ORF">KLO01_18040</name>
</gene>
<evidence type="ECO:0000259" key="8">
    <source>
        <dbReference type="PROSITE" id="PS51410"/>
    </source>
</evidence>
<evidence type="ECO:0000313" key="9">
    <source>
        <dbReference type="EMBL" id="GEQ13757.1"/>
    </source>
</evidence>
<proteinExistence type="inferred from homology"/>
<dbReference type="InterPro" id="IPR036329">
    <property type="entry name" value="Aro-AA_hydroxylase_C_sf"/>
</dbReference>
<evidence type="ECO:0000256" key="7">
    <source>
        <dbReference type="PIRSR" id="PIRSR601273-2"/>
    </source>
</evidence>
<evidence type="ECO:0000256" key="2">
    <source>
        <dbReference type="ARBA" id="ARBA00009712"/>
    </source>
</evidence>
<dbReference type="CDD" id="cd00361">
    <property type="entry name" value="arom_aa_hydroxylase"/>
    <property type="match status" value="1"/>
</dbReference>
<dbReference type="Pfam" id="PF00351">
    <property type="entry name" value="Biopterin_H"/>
    <property type="match status" value="1"/>
</dbReference>
<organism evidence="9 10">
    <name type="scientific">Knoellia locipacati</name>
    <dbReference type="NCBI Taxonomy" id="882824"/>
    <lineage>
        <taxon>Bacteria</taxon>
        <taxon>Bacillati</taxon>
        <taxon>Actinomycetota</taxon>
        <taxon>Actinomycetes</taxon>
        <taxon>Micrococcales</taxon>
        <taxon>Intrasporangiaceae</taxon>
        <taxon>Knoellia</taxon>
    </lineage>
</organism>
<dbReference type="GO" id="GO:0005506">
    <property type="term" value="F:iron ion binding"/>
    <property type="evidence" value="ECO:0007669"/>
    <property type="project" value="InterPro"/>
</dbReference>
<dbReference type="EMBL" id="BKBA01000008">
    <property type="protein sequence ID" value="GEQ13757.1"/>
    <property type="molecule type" value="Genomic_DNA"/>
</dbReference>
<dbReference type="PANTHER" id="PTHR11473">
    <property type="entry name" value="AROMATIC AMINO ACID HYDROXYLASE"/>
    <property type="match status" value="1"/>
</dbReference>
<feature type="domain" description="Biopterin-dependent aromatic amino acid hydroxylase family profile" evidence="8">
    <location>
        <begin position="1"/>
        <end position="305"/>
    </location>
</feature>
<dbReference type="PROSITE" id="PS51410">
    <property type="entry name" value="BH4_AAA_HYDROXYL_2"/>
    <property type="match status" value="1"/>
</dbReference>
<dbReference type="InterPro" id="IPR019774">
    <property type="entry name" value="Aromatic-AA_hydroxylase_C"/>
</dbReference>
<dbReference type="RefSeq" id="WP_147064283.1">
    <property type="nucleotide sequence ID" value="NZ_BAABDN010000001.1"/>
</dbReference>
<feature type="binding site" evidence="7">
    <location>
        <position position="167"/>
    </location>
    <ligand>
        <name>Fe cation</name>
        <dbReference type="ChEBI" id="CHEBI:24875"/>
    </ligand>
</feature>
<feature type="binding site" evidence="7">
    <location>
        <position position="208"/>
    </location>
    <ligand>
        <name>Fe cation</name>
        <dbReference type="ChEBI" id="CHEBI:24875"/>
    </ligand>
</feature>
<dbReference type="GO" id="GO:0016714">
    <property type="term" value="F:oxidoreductase activity, acting on paired donors, with incorporation or reduction of molecular oxygen, reduced pteridine as one donor, and incorporation of one atom of oxygen"/>
    <property type="evidence" value="ECO:0007669"/>
    <property type="project" value="InterPro"/>
</dbReference>
<evidence type="ECO:0000256" key="5">
    <source>
        <dbReference type="ARBA" id="ARBA00023004"/>
    </source>
</evidence>
<evidence type="ECO:0000256" key="3">
    <source>
        <dbReference type="ARBA" id="ARBA00022723"/>
    </source>
</evidence>